<dbReference type="PANTHER" id="PTHR12354:SF1">
    <property type="entry name" value="INTERFERON-RELATED DEVELOPMENTAL REGULATOR 1"/>
    <property type="match status" value="1"/>
</dbReference>
<gene>
    <name evidence="3" type="ORF">CYCCA115_LOCUS3</name>
</gene>
<evidence type="ECO:0000259" key="2">
    <source>
        <dbReference type="Pfam" id="PF05004"/>
    </source>
</evidence>
<evidence type="ECO:0000313" key="4">
    <source>
        <dbReference type="Proteomes" id="UP001295423"/>
    </source>
</evidence>
<dbReference type="InterPro" id="IPR039777">
    <property type="entry name" value="IFRD"/>
</dbReference>
<dbReference type="EMBL" id="CAKOGP040000001">
    <property type="protein sequence ID" value="CAJ1887790.1"/>
    <property type="molecule type" value="Genomic_DNA"/>
</dbReference>
<accession>A0AAD2CJW2</accession>
<keyword evidence="4" id="KW-1185">Reference proteome</keyword>
<reference evidence="3" key="1">
    <citation type="submission" date="2023-08" db="EMBL/GenBank/DDBJ databases">
        <authorList>
            <person name="Audoor S."/>
            <person name="Bilcke G."/>
        </authorList>
    </citation>
    <scope>NUCLEOTIDE SEQUENCE</scope>
</reference>
<feature type="domain" description="Interferon-related developmental regulator N-terminal" evidence="2">
    <location>
        <begin position="53"/>
        <end position="239"/>
    </location>
</feature>
<dbReference type="Pfam" id="PF05004">
    <property type="entry name" value="IFRD"/>
    <property type="match status" value="1"/>
</dbReference>
<evidence type="ECO:0000256" key="1">
    <source>
        <dbReference type="ARBA" id="ARBA00008828"/>
    </source>
</evidence>
<comment type="caution">
    <text evidence="3">The sequence shown here is derived from an EMBL/GenBank/DDBJ whole genome shotgun (WGS) entry which is preliminary data.</text>
</comment>
<dbReference type="SUPFAM" id="SSF48371">
    <property type="entry name" value="ARM repeat"/>
    <property type="match status" value="1"/>
</dbReference>
<protein>
    <recommendedName>
        <fullName evidence="2">Interferon-related developmental regulator N-terminal domain-containing protein</fullName>
    </recommendedName>
</protein>
<dbReference type="InterPro" id="IPR007701">
    <property type="entry name" value="Interferon-rel_develop_reg_N"/>
</dbReference>
<sequence length="255" mass="28196">MAKKQRQKKGEQSKRKGKVVEIEELSLSHSIITAGSETAGSILSTDSWAGDNDDFDQADDGVTRTSEERERKLQDAFAMVEDYCSEKRSTRRESILRKWYTALTQYTSGSYETVECKLSDITRGCQFSIRSGSPSEQYAACRVLETVAVLLADESFFGQTYQTLLSTTRSTHRAIPVRIAALRAIGMAIFIGVDDDFIVQEVLDLCEALARSEYRGEKVASGLRAAALTVWSVLATTLHEFYISGADDVSTGRGL</sequence>
<dbReference type="PANTHER" id="PTHR12354">
    <property type="entry name" value="INTERFERON-RELATED DEVELOPMENTAL REGULATOR"/>
    <property type="match status" value="1"/>
</dbReference>
<dbReference type="InterPro" id="IPR016024">
    <property type="entry name" value="ARM-type_fold"/>
</dbReference>
<dbReference type="Proteomes" id="UP001295423">
    <property type="component" value="Unassembled WGS sequence"/>
</dbReference>
<organism evidence="3 4">
    <name type="scientific">Cylindrotheca closterium</name>
    <dbReference type="NCBI Taxonomy" id="2856"/>
    <lineage>
        <taxon>Eukaryota</taxon>
        <taxon>Sar</taxon>
        <taxon>Stramenopiles</taxon>
        <taxon>Ochrophyta</taxon>
        <taxon>Bacillariophyta</taxon>
        <taxon>Bacillariophyceae</taxon>
        <taxon>Bacillariophycidae</taxon>
        <taxon>Bacillariales</taxon>
        <taxon>Bacillariaceae</taxon>
        <taxon>Cylindrotheca</taxon>
    </lineage>
</organism>
<proteinExistence type="inferred from homology"/>
<evidence type="ECO:0000313" key="3">
    <source>
        <dbReference type="EMBL" id="CAJ1887790.1"/>
    </source>
</evidence>
<comment type="similarity">
    <text evidence="1">Belongs to the IFRD family.</text>
</comment>
<name>A0AAD2CJW2_9STRA</name>
<dbReference type="AlphaFoldDB" id="A0AAD2CJW2"/>